<sequence>MRVYIPATVVDLPRCADGLWEPPLAYAVTERLLEITETDDADELAEIARDEAARASVIEVGSPLRVVVVAELTRAELTPDPDLHPAAVRVSGRIPASAIACAFVDESAAAGDVRDAVGGSDDALDRLEERDLLWYDASELANFPLT</sequence>
<dbReference type="Pfam" id="PF21853">
    <property type="entry name" value="DUF6912"/>
    <property type="match status" value="1"/>
</dbReference>
<dbReference type="RefSeq" id="WP_345380085.1">
    <property type="nucleotide sequence ID" value="NZ_BAABRR010000012.1"/>
</dbReference>
<evidence type="ECO:0000313" key="1">
    <source>
        <dbReference type="EMBL" id="GAA5519715.1"/>
    </source>
</evidence>
<protein>
    <submittedName>
        <fullName evidence="1">Uncharacterized protein</fullName>
    </submittedName>
</protein>
<comment type="caution">
    <text evidence="1">The sequence shown here is derived from an EMBL/GenBank/DDBJ whole genome shotgun (WGS) entry which is preliminary data.</text>
</comment>
<accession>A0ABP9WIQ0</accession>
<keyword evidence="2" id="KW-1185">Reference proteome</keyword>
<reference evidence="1 2" key="1">
    <citation type="submission" date="2024-02" db="EMBL/GenBank/DDBJ databases">
        <title>Lysinimicrobium sediminis NBRC 112286.</title>
        <authorList>
            <person name="Ichikawa N."/>
            <person name="Katano-Makiyama Y."/>
            <person name="Hidaka K."/>
        </authorList>
    </citation>
    <scope>NUCLEOTIDE SEQUENCE [LARGE SCALE GENOMIC DNA]</scope>
    <source>
        <strain evidence="1 2">NBRC 112286</strain>
    </source>
</reference>
<evidence type="ECO:0000313" key="2">
    <source>
        <dbReference type="Proteomes" id="UP001426770"/>
    </source>
</evidence>
<dbReference type="EMBL" id="BAABRR010000012">
    <property type="protein sequence ID" value="GAA5519715.1"/>
    <property type="molecule type" value="Genomic_DNA"/>
</dbReference>
<organism evidence="1 2">
    <name type="scientific">Demequina sediminis</name>
    <dbReference type="NCBI Taxonomy" id="1930058"/>
    <lineage>
        <taxon>Bacteria</taxon>
        <taxon>Bacillati</taxon>
        <taxon>Actinomycetota</taxon>
        <taxon>Actinomycetes</taxon>
        <taxon>Micrococcales</taxon>
        <taxon>Demequinaceae</taxon>
        <taxon>Demequina</taxon>
    </lineage>
</organism>
<dbReference type="Proteomes" id="UP001426770">
    <property type="component" value="Unassembled WGS sequence"/>
</dbReference>
<proteinExistence type="predicted"/>
<dbReference type="InterPro" id="IPR054206">
    <property type="entry name" value="DUF6912"/>
</dbReference>
<gene>
    <name evidence="1" type="ORF">Lsed01_02168</name>
</gene>
<name>A0ABP9WIQ0_9MICO</name>